<dbReference type="AlphaFoldDB" id="A0A060SVI6"/>
<accession>A0A060SVI6</accession>
<dbReference type="InterPro" id="IPR001878">
    <property type="entry name" value="Znf_CCHC"/>
</dbReference>
<reference evidence="4" key="1">
    <citation type="submission" date="2014-01" db="EMBL/GenBank/DDBJ databases">
        <title>The genome of the white-rot fungus Pycnoporus cinnabarinus: a basidiomycete model with a versatile arsenal for lignocellulosic biomass breakdown.</title>
        <authorList>
            <person name="Levasseur A."/>
            <person name="Lomascolo A."/>
            <person name="Ruiz-Duenas F.J."/>
            <person name="Uzan E."/>
            <person name="Piumi F."/>
            <person name="Kues U."/>
            <person name="Ram A.F.J."/>
            <person name="Murat C."/>
            <person name="Haon M."/>
            <person name="Benoit I."/>
            <person name="Arfi Y."/>
            <person name="Chevret D."/>
            <person name="Drula E."/>
            <person name="Kwon M.J."/>
            <person name="Gouret P."/>
            <person name="Lesage-Meessen L."/>
            <person name="Lombard V."/>
            <person name="Mariette J."/>
            <person name="Noirot C."/>
            <person name="Park J."/>
            <person name="Patyshakuliyeva A."/>
            <person name="Wieneger R.A.B."/>
            <person name="Wosten H.A.B."/>
            <person name="Martin F."/>
            <person name="Coutinho P.M."/>
            <person name="de Vries R."/>
            <person name="Martinez A.T."/>
            <person name="Klopp C."/>
            <person name="Pontarotti P."/>
            <person name="Henrissat B."/>
            <person name="Record E."/>
        </authorList>
    </citation>
    <scope>NUCLEOTIDE SEQUENCE [LARGE SCALE GENOMIC DNA]</scope>
    <source>
        <strain evidence="4">BRFM137</strain>
    </source>
</reference>
<dbReference type="GO" id="GO:0003676">
    <property type="term" value="F:nucleic acid binding"/>
    <property type="evidence" value="ECO:0007669"/>
    <property type="project" value="InterPro"/>
</dbReference>
<sequence length="568" mass="60688">MPLHNSNDADATSSLPSSGSHTAGDVTLAFIPDMATSLPKSDKPLPVPSSPSTEPDPLVRWTIPAALLQKFPADTLLDLTSGNYRTWQRRIQDVLIVVGDLARYLESSYSCPSRSTHLLDARVWTQNDQHVQGFLRLQCSDDELEIVRTSPVPLSSAAALWEFLRVRHLNRGPHAQVLLLRDLLQLRFVPSNPLVPQTHHAINICRQIITMGPLTVDSLAKVTLLHMMRDVLPQLQRAIAQDLVRATAAAPYTIADLVKHIEMEQGLRQEESSSTPSGSGLSTDLALAAQPSGRPLVLCGNCKRKGHVAADCYQPGGAMEGRRAEVDVRIAERRAGRGRGRGGGGGSAPTPASTTTRRVFDATGQAYLVSDTALSAATAPAAAAPSVLLTTAHSAIIELPSEHVDLTPAPAWLTDLATDGDSFFEAHVATPCEWDTASWDASSPVGSDVALAAIATDPFLFDSGATAHISPHRSDFEELTPTDPRGIRGVNGGLIYATGVGTIRLPLESGKSLVLTEALHVPASTVRLISVRALCDGPHGYSVAFTSSGVSVRHSVMTSRRVSYDAQW</sequence>
<keyword evidence="1" id="KW-0863">Zinc-finger</keyword>
<name>A0A060SVI6_PYCCI</name>
<evidence type="ECO:0000313" key="5">
    <source>
        <dbReference type="Proteomes" id="UP000029665"/>
    </source>
</evidence>
<keyword evidence="5" id="KW-1185">Reference proteome</keyword>
<dbReference type="Pfam" id="PF22936">
    <property type="entry name" value="Pol_BBD"/>
    <property type="match status" value="1"/>
</dbReference>
<gene>
    <name evidence="4" type="ORF">BN946_scf184622.g1</name>
</gene>
<proteinExistence type="predicted"/>
<dbReference type="HOGENOM" id="CLU_479907_0_0_1"/>
<keyword evidence="1" id="KW-0862">Zinc</keyword>
<evidence type="ECO:0000259" key="3">
    <source>
        <dbReference type="PROSITE" id="PS50158"/>
    </source>
</evidence>
<dbReference type="InterPro" id="IPR054722">
    <property type="entry name" value="PolX-like_BBD"/>
</dbReference>
<evidence type="ECO:0000256" key="2">
    <source>
        <dbReference type="SAM" id="MobiDB-lite"/>
    </source>
</evidence>
<dbReference type="STRING" id="5643.A0A060SVI6"/>
<dbReference type="OrthoDB" id="3049716at2759"/>
<protein>
    <recommendedName>
        <fullName evidence="3">CCHC-type domain-containing protein</fullName>
    </recommendedName>
</protein>
<feature type="domain" description="CCHC-type" evidence="3">
    <location>
        <begin position="299"/>
        <end position="312"/>
    </location>
</feature>
<comment type="caution">
    <text evidence="4">The sequence shown here is derived from an EMBL/GenBank/DDBJ whole genome shotgun (WGS) entry which is preliminary data.</text>
</comment>
<keyword evidence="1" id="KW-0479">Metal-binding</keyword>
<feature type="region of interest" description="Disordered" evidence="2">
    <location>
        <begin position="1"/>
        <end position="24"/>
    </location>
</feature>
<dbReference type="Proteomes" id="UP000029665">
    <property type="component" value="Unassembled WGS sequence"/>
</dbReference>
<dbReference type="PROSITE" id="PS50158">
    <property type="entry name" value="ZF_CCHC"/>
    <property type="match status" value="1"/>
</dbReference>
<dbReference type="EMBL" id="CCBP010000380">
    <property type="protein sequence ID" value="CDO76493.1"/>
    <property type="molecule type" value="Genomic_DNA"/>
</dbReference>
<feature type="compositionally biased region" description="Polar residues" evidence="2">
    <location>
        <begin position="1"/>
        <end position="21"/>
    </location>
</feature>
<evidence type="ECO:0000256" key="1">
    <source>
        <dbReference type="PROSITE-ProRule" id="PRU00047"/>
    </source>
</evidence>
<feature type="region of interest" description="Disordered" evidence="2">
    <location>
        <begin position="333"/>
        <end position="354"/>
    </location>
</feature>
<organism evidence="4 5">
    <name type="scientific">Pycnoporus cinnabarinus</name>
    <name type="common">Cinnabar-red polypore</name>
    <name type="synonym">Trametes cinnabarina</name>
    <dbReference type="NCBI Taxonomy" id="5643"/>
    <lineage>
        <taxon>Eukaryota</taxon>
        <taxon>Fungi</taxon>
        <taxon>Dikarya</taxon>
        <taxon>Basidiomycota</taxon>
        <taxon>Agaricomycotina</taxon>
        <taxon>Agaricomycetes</taxon>
        <taxon>Polyporales</taxon>
        <taxon>Polyporaceae</taxon>
        <taxon>Trametes</taxon>
    </lineage>
</organism>
<dbReference type="GO" id="GO:0008270">
    <property type="term" value="F:zinc ion binding"/>
    <property type="evidence" value="ECO:0007669"/>
    <property type="project" value="UniProtKB-KW"/>
</dbReference>
<evidence type="ECO:0000313" key="4">
    <source>
        <dbReference type="EMBL" id="CDO76493.1"/>
    </source>
</evidence>